<feature type="chain" id="PRO_5036220730" evidence="3">
    <location>
        <begin position="17"/>
        <end position="367"/>
    </location>
</feature>
<gene>
    <name evidence="4" type="ORF">BOKJ2_LOCUS378</name>
</gene>
<evidence type="ECO:0000313" key="4">
    <source>
        <dbReference type="EMBL" id="CAD5205694.1"/>
    </source>
</evidence>
<dbReference type="EMBL" id="CAJFDH010000001">
    <property type="protein sequence ID" value="CAD5205694.1"/>
    <property type="molecule type" value="Genomic_DNA"/>
</dbReference>
<proteinExistence type="predicted"/>
<feature type="region of interest" description="Disordered" evidence="1">
    <location>
        <begin position="245"/>
        <end position="268"/>
    </location>
</feature>
<name>A0A811JR00_9BILA</name>
<keyword evidence="2" id="KW-0472">Membrane</keyword>
<keyword evidence="5" id="KW-1185">Reference proteome</keyword>
<reference evidence="4" key="1">
    <citation type="submission" date="2020-09" db="EMBL/GenBank/DDBJ databases">
        <authorList>
            <person name="Kikuchi T."/>
        </authorList>
    </citation>
    <scope>NUCLEOTIDE SEQUENCE</scope>
    <source>
        <strain evidence="4">SH1</strain>
    </source>
</reference>
<comment type="caution">
    <text evidence="4">The sequence shown here is derived from an EMBL/GenBank/DDBJ whole genome shotgun (WGS) entry which is preliminary data.</text>
</comment>
<sequence length="367" mass="40884">MRPVGWLLLLPIVIFAWPRGVYLPAGLTTTILGFGSVFGQDGGDSTTTDETTSVTDDTTTYTGNTTVPVDNTTTSDSNTTTVSTNTTEISTTTEITTVTPSTTEEPHSTTKEPYSTTEEPYSTTEEPYRTSSEHSISPNWTLPPVPTALVYDAELHHGLVLGLFIVGTLLGATNLVMAWLLVVEFHLKHLQMLQMVRHKLEVAERILFERALSDEILGLLQDIGFDANKYEPQLLTHMQVVDSEQQKPDSMAQTRNQSTNQTTGAPGYEQKNIFNFPISGQLDENQQNWLNDSSNLMSYDLFEEEQVVWQYGFDGLYVGMINAQTSIKLLLDNIDIGETIPILDKGPKWHLKSERSARNLKSLKKEC</sequence>
<feature type="compositionally biased region" description="Low complexity" evidence="1">
    <location>
        <begin position="43"/>
        <end position="103"/>
    </location>
</feature>
<keyword evidence="2" id="KW-1133">Transmembrane helix</keyword>
<evidence type="ECO:0000313" key="5">
    <source>
        <dbReference type="Proteomes" id="UP000614601"/>
    </source>
</evidence>
<dbReference type="EMBL" id="CAJFCW020000001">
    <property type="protein sequence ID" value="CAG9078710.1"/>
    <property type="molecule type" value="Genomic_DNA"/>
</dbReference>
<evidence type="ECO:0000256" key="1">
    <source>
        <dbReference type="SAM" id="MobiDB-lite"/>
    </source>
</evidence>
<feature type="region of interest" description="Disordered" evidence="1">
    <location>
        <begin position="40"/>
        <end position="136"/>
    </location>
</feature>
<keyword evidence="3" id="KW-0732">Signal</keyword>
<feature type="compositionally biased region" description="Low complexity" evidence="1">
    <location>
        <begin position="112"/>
        <end position="125"/>
    </location>
</feature>
<accession>A0A811JR00</accession>
<protein>
    <submittedName>
        <fullName evidence="4">Uncharacterized protein</fullName>
    </submittedName>
</protein>
<feature type="transmembrane region" description="Helical" evidence="2">
    <location>
        <begin position="159"/>
        <end position="182"/>
    </location>
</feature>
<dbReference type="AlphaFoldDB" id="A0A811JR00"/>
<keyword evidence="2" id="KW-0812">Transmembrane</keyword>
<dbReference type="Proteomes" id="UP000783686">
    <property type="component" value="Unassembled WGS sequence"/>
</dbReference>
<dbReference type="Proteomes" id="UP000614601">
    <property type="component" value="Unassembled WGS sequence"/>
</dbReference>
<evidence type="ECO:0000256" key="2">
    <source>
        <dbReference type="SAM" id="Phobius"/>
    </source>
</evidence>
<organism evidence="4 5">
    <name type="scientific">Bursaphelenchus okinawaensis</name>
    <dbReference type="NCBI Taxonomy" id="465554"/>
    <lineage>
        <taxon>Eukaryota</taxon>
        <taxon>Metazoa</taxon>
        <taxon>Ecdysozoa</taxon>
        <taxon>Nematoda</taxon>
        <taxon>Chromadorea</taxon>
        <taxon>Rhabditida</taxon>
        <taxon>Tylenchina</taxon>
        <taxon>Tylenchomorpha</taxon>
        <taxon>Aphelenchoidea</taxon>
        <taxon>Aphelenchoididae</taxon>
        <taxon>Bursaphelenchus</taxon>
    </lineage>
</organism>
<feature type="signal peptide" evidence="3">
    <location>
        <begin position="1"/>
        <end position="16"/>
    </location>
</feature>
<feature type="compositionally biased region" description="Polar residues" evidence="1">
    <location>
        <begin position="251"/>
        <end position="264"/>
    </location>
</feature>
<evidence type="ECO:0000256" key="3">
    <source>
        <dbReference type="SAM" id="SignalP"/>
    </source>
</evidence>